<evidence type="ECO:0000313" key="3">
    <source>
        <dbReference type="EMBL" id="KTT75000.1"/>
    </source>
</evidence>
<protein>
    <recommendedName>
        <fullName evidence="5">CopG family transcriptional regulator</fullName>
    </recommendedName>
</protein>
<dbReference type="PATRIC" id="fig|869719.3.peg.3617"/>
<dbReference type="CDD" id="cd22231">
    <property type="entry name" value="RHH_NikR_HicB-like"/>
    <property type="match status" value="1"/>
</dbReference>
<dbReference type="PANTHER" id="PTHR36582:SF2">
    <property type="entry name" value="ANTITOXIN PARD"/>
    <property type="match status" value="1"/>
</dbReference>
<comment type="caution">
    <text evidence="3">The sequence shown here is derived from an EMBL/GenBank/DDBJ whole genome shotgun (WGS) entry which is preliminary data.</text>
</comment>
<proteinExistence type="inferred from homology"/>
<comment type="similarity">
    <text evidence="1">Belongs to the ParD antitoxin family.</text>
</comment>
<dbReference type="Gene3D" id="6.10.10.120">
    <property type="entry name" value="Antitoxin ParD1-like"/>
    <property type="match status" value="1"/>
</dbReference>
<evidence type="ECO:0008006" key="5">
    <source>
        <dbReference type="Google" id="ProtNLM"/>
    </source>
</evidence>
<evidence type="ECO:0000256" key="2">
    <source>
        <dbReference type="ARBA" id="ARBA00022649"/>
    </source>
</evidence>
<dbReference type="SUPFAM" id="SSF47598">
    <property type="entry name" value="Ribbon-helix-helix"/>
    <property type="match status" value="1"/>
</dbReference>
<name>A0A147I7P4_9SPHN</name>
<organism evidence="3 4">
    <name type="scientific">Sphingomonas endophytica</name>
    <dbReference type="NCBI Taxonomy" id="869719"/>
    <lineage>
        <taxon>Bacteria</taxon>
        <taxon>Pseudomonadati</taxon>
        <taxon>Pseudomonadota</taxon>
        <taxon>Alphaproteobacteria</taxon>
        <taxon>Sphingomonadales</taxon>
        <taxon>Sphingomonadaceae</taxon>
        <taxon>Sphingomonas</taxon>
    </lineage>
</organism>
<keyword evidence="2" id="KW-1277">Toxin-antitoxin system</keyword>
<evidence type="ECO:0000313" key="4">
    <source>
        <dbReference type="Proteomes" id="UP000074310"/>
    </source>
</evidence>
<reference evidence="3 4" key="1">
    <citation type="journal article" date="2016" name="Front. Microbiol.">
        <title>Genomic Resource of Rice Seed Associated Bacteria.</title>
        <authorList>
            <person name="Midha S."/>
            <person name="Bansal K."/>
            <person name="Sharma S."/>
            <person name="Kumar N."/>
            <person name="Patil P.P."/>
            <person name="Chaudhry V."/>
            <person name="Patil P.B."/>
        </authorList>
    </citation>
    <scope>NUCLEOTIDE SEQUENCE [LARGE SCALE GENOMIC DNA]</scope>
    <source>
        <strain evidence="3 4">NS334</strain>
    </source>
</reference>
<dbReference type="GO" id="GO:0006355">
    <property type="term" value="P:regulation of DNA-templated transcription"/>
    <property type="evidence" value="ECO:0007669"/>
    <property type="project" value="InterPro"/>
</dbReference>
<dbReference type="Proteomes" id="UP000074310">
    <property type="component" value="Unassembled WGS sequence"/>
</dbReference>
<dbReference type="InterPro" id="IPR038296">
    <property type="entry name" value="ParD_sf"/>
</dbReference>
<evidence type="ECO:0000256" key="1">
    <source>
        <dbReference type="ARBA" id="ARBA00008580"/>
    </source>
</evidence>
<sequence length="104" mass="11670">MPRRSKVDNLCQSADAAGMATMNISLPDAMKDWVEQQAATGRYSNSSDVVRDLIRREQVRAEKIANMQRLIDEGRASGVSERSPEERRIEARRRARLIVAADGI</sequence>
<dbReference type="InterPro" id="IPR010985">
    <property type="entry name" value="Ribbon_hlx_hlx"/>
</dbReference>
<dbReference type="Pfam" id="PF03693">
    <property type="entry name" value="ParD_antitoxin"/>
    <property type="match status" value="1"/>
</dbReference>
<keyword evidence="4" id="KW-1185">Reference proteome</keyword>
<dbReference type="InterPro" id="IPR022789">
    <property type="entry name" value="ParD"/>
</dbReference>
<dbReference type="NCBIfam" id="TIGR02606">
    <property type="entry name" value="antidote_CC2985"/>
    <property type="match status" value="1"/>
</dbReference>
<gene>
    <name evidence="3" type="ORF">NS334_03885</name>
</gene>
<dbReference type="EMBL" id="LDTB01000009">
    <property type="protein sequence ID" value="KTT75000.1"/>
    <property type="molecule type" value="Genomic_DNA"/>
</dbReference>
<accession>A0A147I7P4</accession>
<dbReference type="PANTHER" id="PTHR36582">
    <property type="entry name" value="ANTITOXIN PARD"/>
    <property type="match status" value="1"/>
</dbReference>
<dbReference type="AlphaFoldDB" id="A0A147I7P4"/>